<dbReference type="RefSeq" id="XP_014147963.1">
    <property type="nucleotide sequence ID" value="XM_014292488.1"/>
</dbReference>
<dbReference type="AlphaFoldDB" id="A0A0L0FC88"/>
<feature type="region of interest" description="Disordered" evidence="1">
    <location>
        <begin position="83"/>
        <end position="117"/>
    </location>
</feature>
<proteinExistence type="predicted"/>
<dbReference type="InterPro" id="IPR000719">
    <property type="entry name" value="Prot_kinase_dom"/>
</dbReference>
<protein>
    <recommendedName>
        <fullName evidence="2">Protein kinase domain-containing protein</fullName>
    </recommendedName>
</protein>
<feature type="domain" description="Protein kinase" evidence="2">
    <location>
        <begin position="1"/>
        <end position="117"/>
    </location>
</feature>
<dbReference type="EMBL" id="KQ244811">
    <property type="protein sequence ID" value="KNC74061.1"/>
    <property type="molecule type" value="Genomic_DNA"/>
</dbReference>
<dbReference type="GeneID" id="25913884"/>
<evidence type="ECO:0000313" key="4">
    <source>
        <dbReference type="Proteomes" id="UP000054560"/>
    </source>
</evidence>
<accession>A0A0L0FC88</accession>
<gene>
    <name evidence="3" type="ORF">SARC_13380</name>
</gene>
<name>A0A0L0FC88_9EUKA</name>
<dbReference type="GO" id="GO:0004672">
    <property type="term" value="F:protein kinase activity"/>
    <property type="evidence" value="ECO:0007669"/>
    <property type="project" value="InterPro"/>
</dbReference>
<evidence type="ECO:0000313" key="3">
    <source>
        <dbReference type="EMBL" id="KNC74061.1"/>
    </source>
</evidence>
<organism evidence="3 4">
    <name type="scientific">Sphaeroforma arctica JP610</name>
    <dbReference type="NCBI Taxonomy" id="667725"/>
    <lineage>
        <taxon>Eukaryota</taxon>
        <taxon>Ichthyosporea</taxon>
        <taxon>Ichthyophonida</taxon>
        <taxon>Sphaeroforma</taxon>
    </lineage>
</organism>
<dbReference type="Proteomes" id="UP000054560">
    <property type="component" value="Unassembled WGS sequence"/>
</dbReference>
<dbReference type="PROSITE" id="PS50011">
    <property type="entry name" value="PROTEIN_KINASE_DOM"/>
    <property type="match status" value="1"/>
</dbReference>
<reference evidence="3 4" key="1">
    <citation type="submission" date="2011-02" db="EMBL/GenBank/DDBJ databases">
        <title>The Genome Sequence of Sphaeroforma arctica JP610.</title>
        <authorList>
            <consortium name="The Broad Institute Genome Sequencing Platform"/>
            <person name="Russ C."/>
            <person name="Cuomo C."/>
            <person name="Young S.K."/>
            <person name="Zeng Q."/>
            <person name="Gargeya S."/>
            <person name="Alvarado L."/>
            <person name="Berlin A."/>
            <person name="Chapman S.B."/>
            <person name="Chen Z."/>
            <person name="Freedman E."/>
            <person name="Gellesch M."/>
            <person name="Goldberg J."/>
            <person name="Griggs A."/>
            <person name="Gujja S."/>
            <person name="Heilman E."/>
            <person name="Heiman D."/>
            <person name="Howarth C."/>
            <person name="Mehta T."/>
            <person name="Neiman D."/>
            <person name="Pearson M."/>
            <person name="Roberts A."/>
            <person name="Saif S."/>
            <person name="Shea T."/>
            <person name="Shenoy N."/>
            <person name="Sisk P."/>
            <person name="Stolte C."/>
            <person name="Sykes S."/>
            <person name="White J."/>
            <person name="Yandava C."/>
            <person name="Burger G."/>
            <person name="Gray M.W."/>
            <person name="Holland P.W.H."/>
            <person name="King N."/>
            <person name="Lang F.B.F."/>
            <person name="Roger A.J."/>
            <person name="Ruiz-Trillo I."/>
            <person name="Haas B."/>
            <person name="Nusbaum C."/>
            <person name="Birren B."/>
        </authorList>
    </citation>
    <scope>NUCLEOTIDE SEQUENCE [LARGE SCALE GENOMIC DNA]</scope>
    <source>
        <strain evidence="3 4">JP610</strain>
    </source>
</reference>
<dbReference type="Gene3D" id="1.10.510.10">
    <property type="entry name" value="Transferase(Phosphotransferase) domain 1"/>
    <property type="match status" value="1"/>
</dbReference>
<evidence type="ECO:0000256" key="1">
    <source>
        <dbReference type="SAM" id="MobiDB-lite"/>
    </source>
</evidence>
<evidence type="ECO:0000259" key="2">
    <source>
        <dbReference type="PROSITE" id="PS50011"/>
    </source>
</evidence>
<keyword evidence="4" id="KW-1185">Reference proteome</keyword>
<dbReference type="GO" id="GO:0005524">
    <property type="term" value="F:ATP binding"/>
    <property type="evidence" value="ECO:0007669"/>
    <property type="project" value="InterPro"/>
</dbReference>
<dbReference type="OrthoDB" id="5979581at2759"/>
<dbReference type="InterPro" id="IPR011009">
    <property type="entry name" value="Kinase-like_dom_sf"/>
</dbReference>
<sequence length="117" mass="12715">MSLILLLPPSLASQVGRLDINGVRQYTRQLTAGLAYLHQHHVVHGFVSPSSIFLTSDGHARIIQGEPLHRIHEFISTNDVTVESDDAHTPGTNTHANANNTHTPTHMGGAEGTTPRR</sequence>
<dbReference type="SUPFAM" id="SSF56112">
    <property type="entry name" value="Protein kinase-like (PK-like)"/>
    <property type="match status" value="1"/>
</dbReference>
<feature type="compositionally biased region" description="Low complexity" evidence="1">
    <location>
        <begin position="89"/>
        <end position="106"/>
    </location>
</feature>